<dbReference type="AlphaFoldDB" id="A0A0J6FF36"/>
<feature type="region of interest" description="Disordered" evidence="1">
    <location>
        <begin position="1"/>
        <end position="33"/>
    </location>
</feature>
<evidence type="ECO:0000313" key="2">
    <source>
        <dbReference type="EMBL" id="KMM71786.1"/>
    </source>
</evidence>
<name>A0A0J6FF36_COCPO</name>
<protein>
    <submittedName>
        <fullName evidence="2">Uncharacterized protein</fullName>
    </submittedName>
</protein>
<reference evidence="3" key="3">
    <citation type="journal article" date="2010" name="Genome Res.">
        <title>Population genomic sequencing of Coccidioides fungi reveals recent hybridization and transposon control.</title>
        <authorList>
            <person name="Neafsey D.E."/>
            <person name="Barker B.M."/>
            <person name="Sharpton T.J."/>
            <person name="Stajich J.E."/>
            <person name="Park D.J."/>
            <person name="Whiston E."/>
            <person name="Hung C.-Y."/>
            <person name="McMahan C."/>
            <person name="White J."/>
            <person name="Sykes S."/>
            <person name="Heiman D."/>
            <person name="Young S."/>
            <person name="Zeng Q."/>
            <person name="Abouelleil A."/>
            <person name="Aftuck L."/>
            <person name="Bessette D."/>
            <person name="Brown A."/>
            <person name="FitzGerald M."/>
            <person name="Lui A."/>
            <person name="Macdonald J.P."/>
            <person name="Priest M."/>
            <person name="Orbach M.J."/>
            <person name="Galgiani J.N."/>
            <person name="Kirkland T.N."/>
            <person name="Cole G.T."/>
            <person name="Birren B.W."/>
            <person name="Henn M.R."/>
            <person name="Taylor J.W."/>
            <person name="Rounsley S.D."/>
        </authorList>
    </citation>
    <scope>NUCLEOTIDE SEQUENCE [LARGE SCALE GENOMIC DNA]</scope>
    <source>
        <strain evidence="3">RMSCC 3488</strain>
    </source>
</reference>
<accession>A0A0J6FF36</accession>
<dbReference type="EMBL" id="DS268113">
    <property type="protein sequence ID" value="KMM71786.1"/>
    <property type="molecule type" value="Genomic_DNA"/>
</dbReference>
<evidence type="ECO:0000256" key="1">
    <source>
        <dbReference type="SAM" id="MobiDB-lite"/>
    </source>
</evidence>
<dbReference type="VEuPathDB" id="FungiDB:CPAG_08087"/>
<reference evidence="3" key="2">
    <citation type="journal article" date="2009" name="Genome Res.">
        <title>Comparative genomic analyses of the human fungal pathogens Coccidioides and their relatives.</title>
        <authorList>
            <person name="Sharpton T.J."/>
            <person name="Stajich J.E."/>
            <person name="Rounsley S.D."/>
            <person name="Gardner M.J."/>
            <person name="Wortman J.R."/>
            <person name="Jordar V.S."/>
            <person name="Maiti R."/>
            <person name="Kodira C.D."/>
            <person name="Neafsey D.E."/>
            <person name="Zeng Q."/>
            <person name="Hung C.-Y."/>
            <person name="McMahan C."/>
            <person name="Muszewska A."/>
            <person name="Grynberg M."/>
            <person name="Mandel M.A."/>
            <person name="Kellner E.M."/>
            <person name="Barker B.M."/>
            <person name="Galgiani J.N."/>
            <person name="Orbach M.J."/>
            <person name="Kirkland T.N."/>
            <person name="Cole G.T."/>
            <person name="Henn M.R."/>
            <person name="Birren B.W."/>
            <person name="Taylor J.W."/>
        </authorList>
    </citation>
    <scope>NUCLEOTIDE SEQUENCE [LARGE SCALE GENOMIC DNA]</scope>
    <source>
        <strain evidence="3">RMSCC 3488</strain>
    </source>
</reference>
<proteinExistence type="predicted"/>
<reference evidence="2 3" key="1">
    <citation type="submission" date="2007-06" db="EMBL/GenBank/DDBJ databases">
        <title>The Genome Sequence of Coccidioides posadasii RMSCC_3488.</title>
        <authorList>
            <consortium name="Coccidioides Genome Resources Consortium"/>
            <consortium name="The Broad Institute Genome Sequencing Platform"/>
            <person name="Henn M.R."/>
            <person name="Sykes S."/>
            <person name="Young S."/>
            <person name="Jaffe D."/>
            <person name="Berlin A."/>
            <person name="Alvarez P."/>
            <person name="Butler J."/>
            <person name="Gnerre S."/>
            <person name="Grabherr M."/>
            <person name="Mauceli E."/>
            <person name="Brockman W."/>
            <person name="Kodira C."/>
            <person name="Alvarado L."/>
            <person name="Zeng Q."/>
            <person name="Crawford M."/>
            <person name="Antoine C."/>
            <person name="Devon K."/>
            <person name="Galgiani J."/>
            <person name="Orsborn K."/>
            <person name="Lewis M.L."/>
            <person name="Nusbaum C."/>
            <person name="Galagan J."/>
            <person name="Birren B."/>
        </authorList>
    </citation>
    <scope>NUCLEOTIDE SEQUENCE [LARGE SCALE GENOMIC DNA]</scope>
    <source>
        <strain evidence="2 3">RMSCC 3488</strain>
    </source>
</reference>
<sequence length="162" mass="18861">MCRDDWSGRTAGRRRTQVDDEQGTRGWGKPTTGRCGGRLRRVILVVRSAGEARMRWESRREKRTGDDSLVDELLVNLSRKPTDHEHPQKAIKRASRLISRWTGERFTIRVENICTIQTPKLVLIADKSTDKSSSNKRSKRWKINRSSFRMTRSAILKIRKQE</sequence>
<evidence type="ECO:0000313" key="3">
    <source>
        <dbReference type="Proteomes" id="UP000054567"/>
    </source>
</evidence>
<gene>
    <name evidence="2" type="ORF">CPAG_08087</name>
</gene>
<organism evidence="2 3">
    <name type="scientific">Coccidioides posadasii RMSCC 3488</name>
    <dbReference type="NCBI Taxonomy" id="454284"/>
    <lineage>
        <taxon>Eukaryota</taxon>
        <taxon>Fungi</taxon>
        <taxon>Dikarya</taxon>
        <taxon>Ascomycota</taxon>
        <taxon>Pezizomycotina</taxon>
        <taxon>Eurotiomycetes</taxon>
        <taxon>Eurotiomycetidae</taxon>
        <taxon>Onygenales</taxon>
        <taxon>Onygenaceae</taxon>
        <taxon>Coccidioides</taxon>
    </lineage>
</organism>
<dbReference type="Proteomes" id="UP000054567">
    <property type="component" value="Unassembled WGS sequence"/>
</dbReference>